<proteinExistence type="predicted"/>
<dbReference type="EMBL" id="CP074694">
    <property type="protein sequence ID" value="QVL34368.1"/>
    <property type="molecule type" value="Genomic_DNA"/>
</dbReference>
<keyword evidence="1" id="KW-0472">Membrane</keyword>
<keyword evidence="1" id="KW-0812">Transmembrane</keyword>
<keyword evidence="3" id="KW-1185">Reference proteome</keyword>
<dbReference type="Proteomes" id="UP000676194">
    <property type="component" value="Chromosome"/>
</dbReference>
<gene>
    <name evidence="2" type="ORF">KIH39_10810</name>
</gene>
<sequence length="439" mass="49394">MTTKERSMALVLMVLLGLIAGGLLIVTMIYRPYQAKVKEQDILSRELLELKTDEELAMIQMAKLVNDRKLSLPVDSDGGVSVARQEYEALLENLLKRSDFQGSQYTTSKMTVDTKNPVFSDDKKKVVYTKIKSKITATGPLSSLVKFLWNFYRQPLLHSITALTIEKPNSAVSARRNTTERRDLTINLDIEALILDNAEKRLTLMAVPPAVGALFGGAASYRSGMIALDRGAQFKTDEFLAANKRDYSLIGSKDFFYGSVKVEEARQEPPGIDLSPYIRLNTAFSTSEGQLAAELFDEYHKYEYRIEHQKDGSFTSQLFFYAGERKKPFEAKPSKYFEYGTEDENNLVRYQVVGIAETGAKCIYLRKVDENSENRRKAGNLMFGGLSVVMLPGQIYKLDVGRKVREMEPILSRHAIQAIFNGIIQIPVPSQSKQSSRGL</sequence>
<accession>A0A8E6BBZ4</accession>
<keyword evidence="1" id="KW-1133">Transmembrane helix</keyword>
<organism evidence="2 3">
    <name type="scientific">Telmatocola sphagniphila</name>
    <dbReference type="NCBI Taxonomy" id="1123043"/>
    <lineage>
        <taxon>Bacteria</taxon>
        <taxon>Pseudomonadati</taxon>
        <taxon>Planctomycetota</taxon>
        <taxon>Planctomycetia</taxon>
        <taxon>Gemmatales</taxon>
        <taxon>Gemmataceae</taxon>
    </lineage>
</organism>
<dbReference type="KEGG" id="tsph:KIH39_10810"/>
<evidence type="ECO:0000256" key="1">
    <source>
        <dbReference type="SAM" id="Phobius"/>
    </source>
</evidence>
<evidence type="ECO:0000313" key="3">
    <source>
        <dbReference type="Proteomes" id="UP000676194"/>
    </source>
</evidence>
<feature type="transmembrane region" description="Helical" evidence="1">
    <location>
        <begin position="7"/>
        <end position="30"/>
    </location>
</feature>
<name>A0A8E6BBZ4_9BACT</name>
<protein>
    <submittedName>
        <fullName evidence="2">Uncharacterized protein</fullName>
    </submittedName>
</protein>
<dbReference type="AlphaFoldDB" id="A0A8E6BBZ4"/>
<evidence type="ECO:0000313" key="2">
    <source>
        <dbReference type="EMBL" id="QVL34368.1"/>
    </source>
</evidence>
<reference evidence="2" key="1">
    <citation type="submission" date="2021-05" db="EMBL/GenBank/DDBJ databases">
        <title>Complete genome sequence of the cellulolytic planctomycete Telmatocola sphagniphila SP2T and characterization of the first cellulase from planctomycetes.</title>
        <authorList>
            <person name="Rakitin A.L."/>
            <person name="Beletsky A.V."/>
            <person name="Naumoff D.G."/>
            <person name="Kulichevskaya I.S."/>
            <person name="Mardanov A.V."/>
            <person name="Ravin N.V."/>
            <person name="Dedysh S.N."/>
        </authorList>
    </citation>
    <scope>NUCLEOTIDE SEQUENCE</scope>
    <source>
        <strain evidence="2">SP2T</strain>
    </source>
</reference>
<dbReference type="RefSeq" id="WP_213499338.1">
    <property type="nucleotide sequence ID" value="NZ_CP074694.1"/>
</dbReference>